<dbReference type="InterPro" id="IPR000866">
    <property type="entry name" value="AhpC/TSA"/>
</dbReference>
<dbReference type="InterPro" id="IPR013766">
    <property type="entry name" value="Thioredoxin_domain"/>
</dbReference>
<dbReference type="GO" id="GO:0004601">
    <property type="term" value="F:peroxidase activity"/>
    <property type="evidence" value="ECO:0007669"/>
    <property type="project" value="UniProtKB-KW"/>
</dbReference>
<dbReference type="SUPFAM" id="SSF52833">
    <property type="entry name" value="Thioredoxin-like"/>
    <property type="match status" value="1"/>
</dbReference>
<dbReference type="Proteomes" id="UP000707356">
    <property type="component" value="Unassembled WGS sequence"/>
</dbReference>
<keyword evidence="3" id="KW-0676">Redox-active center</keyword>
<dbReference type="InterPro" id="IPR050455">
    <property type="entry name" value="Tpx_Peroxidase_subfamily"/>
</dbReference>
<reference evidence="5" key="2">
    <citation type="journal article" date="2022" name="Microbiol. Resour. Announc.">
        <title>Metagenome Sequencing to Explore Phylogenomics of Terrestrial Cyanobacteria.</title>
        <authorList>
            <person name="Ward R.D."/>
            <person name="Stajich J.E."/>
            <person name="Johansen J.R."/>
            <person name="Huntemann M."/>
            <person name="Clum A."/>
            <person name="Foster B."/>
            <person name="Foster B."/>
            <person name="Roux S."/>
            <person name="Palaniappan K."/>
            <person name="Varghese N."/>
            <person name="Mukherjee S."/>
            <person name="Reddy T.B.K."/>
            <person name="Daum C."/>
            <person name="Copeland A."/>
            <person name="Chen I.A."/>
            <person name="Ivanova N.N."/>
            <person name="Kyrpides N.C."/>
            <person name="Shapiro N."/>
            <person name="Eloe-Fadrosh E.A."/>
            <person name="Pietrasiak N."/>
        </authorList>
    </citation>
    <scope>NUCLEOTIDE SEQUENCE</scope>
    <source>
        <strain evidence="5">GSE-TBD4-15B</strain>
    </source>
</reference>
<evidence type="ECO:0000256" key="3">
    <source>
        <dbReference type="ARBA" id="ARBA00023284"/>
    </source>
</evidence>
<keyword evidence="1" id="KW-0575">Peroxidase</keyword>
<dbReference type="PROSITE" id="PS51352">
    <property type="entry name" value="THIOREDOXIN_2"/>
    <property type="match status" value="1"/>
</dbReference>
<dbReference type="AlphaFoldDB" id="A0A951U679"/>
<name>A0A951U679_9CYAN</name>
<dbReference type="Pfam" id="PF00578">
    <property type="entry name" value="AhpC-TSA"/>
    <property type="match status" value="1"/>
</dbReference>
<dbReference type="Gene3D" id="3.40.30.10">
    <property type="entry name" value="Glutaredoxin"/>
    <property type="match status" value="1"/>
</dbReference>
<evidence type="ECO:0000256" key="2">
    <source>
        <dbReference type="ARBA" id="ARBA00022862"/>
    </source>
</evidence>
<dbReference type="PANTHER" id="PTHR43110:SF1">
    <property type="entry name" value="THIOL PEROXIDASE"/>
    <property type="match status" value="1"/>
</dbReference>
<dbReference type="CDD" id="cd02970">
    <property type="entry name" value="PRX_like2"/>
    <property type="match status" value="1"/>
</dbReference>
<keyword evidence="1" id="KW-0560">Oxidoreductase</keyword>
<sequence>MQTSPDRLLNRRFAENFLPVPATHCAPLGRVAPPFELLNVATGEKLRLADYQGQPVLLAFTRIFTEQHYCPFCFPHLLALNEAYEQFQQRGAEVLLISSTDPTQSQAVRQDLGLKMPLLSDPSCRSFRLYQTGQALGAPLPAQFLLDATGRIRFRHLFSFIDPNASIPRLLSALLRI</sequence>
<dbReference type="PANTHER" id="PTHR43110">
    <property type="entry name" value="THIOL PEROXIDASE"/>
    <property type="match status" value="1"/>
</dbReference>
<evidence type="ECO:0000313" key="5">
    <source>
        <dbReference type="EMBL" id="MBW4467355.1"/>
    </source>
</evidence>
<protein>
    <submittedName>
        <fullName evidence="5">Redoxin domain-containing protein</fullName>
    </submittedName>
</protein>
<organism evidence="5 6">
    <name type="scientific">Pegethrix bostrychoides GSE-TBD4-15B</name>
    <dbReference type="NCBI Taxonomy" id="2839662"/>
    <lineage>
        <taxon>Bacteria</taxon>
        <taxon>Bacillati</taxon>
        <taxon>Cyanobacteriota</taxon>
        <taxon>Cyanophyceae</taxon>
        <taxon>Oculatellales</taxon>
        <taxon>Oculatellaceae</taxon>
        <taxon>Pegethrix</taxon>
    </lineage>
</organism>
<feature type="domain" description="Thioredoxin" evidence="4">
    <location>
        <begin position="26"/>
        <end position="177"/>
    </location>
</feature>
<keyword evidence="2" id="KW-0049">Antioxidant</keyword>
<dbReference type="EMBL" id="JAHHHV010000076">
    <property type="protein sequence ID" value="MBW4467355.1"/>
    <property type="molecule type" value="Genomic_DNA"/>
</dbReference>
<proteinExistence type="predicted"/>
<evidence type="ECO:0000259" key="4">
    <source>
        <dbReference type="PROSITE" id="PS51352"/>
    </source>
</evidence>
<accession>A0A951U679</accession>
<dbReference type="InterPro" id="IPR036249">
    <property type="entry name" value="Thioredoxin-like_sf"/>
</dbReference>
<evidence type="ECO:0000313" key="6">
    <source>
        <dbReference type="Proteomes" id="UP000707356"/>
    </source>
</evidence>
<reference evidence="5" key="1">
    <citation type="submission" date="2021-05" db="EMBL/GenBank/DDBJ databases">
        <authorList>
            <person name="Pietrasiak N."/>
            <person name="Ward R."/>
            <person name="Stajich J.E."/>
            <person name="Kurbessoian T."/>
        </authorList>
    </citation>
    <scope>NUCLEOTIDE SEQUENCE</scope>
    <source>
        <strain evidence="5">GSE-TBD4-15B</strain>
    </source>
</reference>
<evidence type="ECO:0000256" key="1">
    <source>
        <dbReference type="ARBA" id="ARBA00022559"/>
    </source>
</evidence>
<gene>
    <name evidence="5" type="ORF">KME07_18165</name>
</gene>
<comment type="caution">
    <text evidence="5">The sequence shown here is derived from an EMBL/GenBank/DDBJ whole genome shotgun (WGS) entry which is preliminary data.</text>
</comment>